<dbReference type="SMART" id="SM00642">
    <property type="entry name" value="Aamy"/>
    <property type="match status" value="1"/>
</dbReference>
<dbReference type="Gene3D" id="3.20.20.80">
    <property type="entry name" value="Glycosidases"/>
    <property type="match status" value="1"/>
</dbReference>
<dbReference type="Proteomes" id="UP000051296">
    <property type="component" value="Unassembled WGS sequence"/>
</dbReference>
<evidence type="ECO:0000256" key="3">
    <source>
        <dbReference type="ARBA" id="ARBA00023295"/>
    </source>
</evidence>
<dbReference type="GO" id="GO:0009313">
    <property type="term" value="P:oligosaccharide catabolic process"/>
    <property type="evidence" value="ECO:0007669"/>
    <property type="project" value="TreeGrafter"/>
</dbReference>
<feature type="domain" description="Glycosyl hydrolase family 13 catalytic" evidence="4">
    <location>
        <begin position="15"/>
        <end position="425"/>
    </location>
</feature>
<sequence>MMKAKNWWHDEIVYQIYPRSFQDSNHDGIGDLQGIIQRLDYIASLGVTMIWLSPIYQSPMVDMGYDIADYQAIDPQFGTMTDFEDLVAAAKQRGIKIMMDLVVNHTSDQHAWFQAALADPKSPYRDYYIFKKTDDGQVPNNWRSLFGGSTWTEVPGEPGTYYFHTFASAQPDLNWENETVRQAIYAMIRWWSAKGVAGWRVDAITHLKKDLDWKSLPADGDDGLVTVIEKGQNRPGIESFLTELKDQAFAPTQAMTVGEAYGVPDEDLGAYIGPDGYFSTIFDFSYMNLDMIDVNEWYRGQNQWTVAELRDLLFHSQATAAAVDGRLANVLENHDQPRVLSKLIRRLADQTPLAAKALAVMYYFLPGVPFIYQGQELGMRNAKRERIDDFNDVSSLNNYRMALKEGYSPAAALSIVNAKSRDNARVPMQWTSDVNGGFSDVSPWLPMGTDRQGIDVASEEENSQSVLHFYRLLADLRKSDPWQSVFIDGELLPLDNLPANVVAYQRALNQETVLVVVNLGSENISIALPQDDLYQLLLSNQESSKPTVQGQLTLTPYAAFVLGRKESDKQTD</sequence>
<dbReference type="AlphaFoldDB" id="A0A0R2FYG2"/>
<dbReference type="InterPro" id="IPR017853">
    <property type="entry name" value="GH"/>
</dbReference>
<evidence type="ECO:0000259" key="4">
    <source>
        <dbReference type="SMART" id="SM00642"/>
    </source>
</evidence>
<dbReference type="SUPFAM" id="SSF51445">
    <property type="entry name" value="(Trans)glycosidases"/>
    <property type="match status" value="1"/>
</dbReference>
<dbReference type="InterPro" id="IPR045857">
    <property type="entry name" value="O16G_dom_2"/>
</dbReference>
<dbReference type="SUPFAM" id="SSF51011">
    <property type="entry name" value="Glycosyl hydrolase domain"/>
    <property type="match status" value="1"/>
</dbReference>
<dbReference type="FunFam" id="3.90.400.10:FF:000002">
    <property type="entry name" value="Sucrose isomerase"/>
    <property type="match status" value="1"/>
</dbReference>
<dbReference type="Gene3D" id="3.90.400.10">
    <property type="entry name" value="Oligo-1,6-glucosidase, Domain 2"/>
    <property type="match status" value="1"/>
</dbReference>
<dbReference type="Pfam" id="PF00128">
    <property type="entry name" value="Alpha-amylase"/>
    <property type="match status" value="1"/>
</dbReference>
<dbReference type="PANTHER" id="PTHR10357:SF179">
    <property type="entry name" value="NEUTRAL AND BASIC AMINO ACID TRANSPORT PROTEIN RBAT"/>
    <property type="match status" value="1"/>
</dbReference>
<dbReference type="Pfam" id="PF23915">
    <property type="entry name" value="SusG_C"/>
    <property type="match status" value="1"/>
</dbReference>
<evidence type="ECO:0000313" key="5">
    <source>
        <dbReference type="EMBL" id="KRN33490.1"/>
    </source>
</evidence>
<evidence type="ECO:0000256" key="2">
    <source>
        <dbReference type="ARBA" id="ARBA00022801"/>
    </source>
</evidence>
<dbReference type="GO" id="GO:0004556">
    <property type="term" value="F:alpha-amylase activity"/>
    <property type="evidence" value="ECO:0007669"/>
    <property type="project" value="TreeGrafter"/>
</dbReference>
<dbReference type="Gene3D" id="2.60.40.1180">
    <property type="entry name" value="Golgi alpha-mannosidase II"/>
    <property type="match status" value="1"/>
</dbReference>
<organism evidence="5 6">
    <name type="scientific">Weissella halotolerans DSM 20190</name>
    <dbReference type="NCBI Taxonomy" id="1123500"/>
    <lineage>
        <taxon>Bacteria</taxon>
        <taxon>Bacillati</taxon>
        <taxon>Bacillota</taxon>
        <taxon>Bacilli</taxon>
        <taxon>Lactobacillales</taxon>
        <taxon>Lactobacillaceae</taxon>
        <taxon>Weissella</taxon>
    </lineage>
</organism>
<gene>
    <name evidence="5" type="ORF">IV68_GL000293</name>
</gene>
<dbReference type="STRING" id="1123500.GCA_000420365_00210"/>
<dbReference type="eggNOG" id="COG0366">
    <property type="taxonomic scope" value="Bacteria"/>
</dbReference>
<dbReference type="PANTHER" id="PTHR10357">
    <property type="entry name" value="ALPHA-AMYLASE FAMILY MEMBER"/>
    <property type="match status" value="1"/>
</dbReference>
<evidence type="ECO:0000256" key="1">
    <source>
        <dbReference type="ARBA" id="ARBA00008061"/>
    </source>
</evidence>
<comment type="caution">
    <text evidence="5">The sequence shown here is derived from an EMBL/GenBank/DDBJ whole genome shotgun (WGS) entry which is preliminary data.</text>
</comment>
<comment type="similarity">
    <text evidence="1">Belongs to the glycosyl hydrolase 13 family.</text>
</comment>
<protein>
    <submittedName>
        <fullName evidence="5">Alpha-glucosidase</fullName>
    </submittedName>
</protein>
<proteinExistence type="inferred from homology"/>
<dbReference type="EMBL" id="JQAX01000001">
    <property type="protein sequence ID" value="KRN33490.1"/>
    <property type="molecule type" value="Genomic_DNA"/>
</dbReference>
<keyword evidence="6" id="KW-1185">Reference proteome</keyword>
<reference evidence="5 6" key="1">
    <citation type="journal article" date="2015" name="Genome Announc.">
        <title>Expanding the biotechnology potential of lactobacilli through comparative genomics of 213 strains and associated genera.</title>
        <authorList>
            <person name="Sun Z."/>
            <person name="Harris H.M."/>
            <person name="McCann A."/>
            <person name="Guo C."/>
            <person name="Argimon S."/>
            <person name="Zhang W."/>
            <person name="Yang X."/>
            <person name="Jeffery I.B."/>
            <person name="Cooney J.C."/>
            <person name="Kagawa T.F."/>
            <person name="Liu W."/>
            <person name="Song Y."/>
            <person name="Salvetti E."/>
            <person name="Wrobel A."/>
            <person name="Rasinkangas P."/>
            <person name="Parkhill J."/>
            <person name="Rea M.C."/>
            <person name="O'Sullivan O."/>
            <person name="Ritari J."/>
            <person name="Douillard F.P."/>
            <person name="Paul Ross R."/>
            <person name="Yang R."/>
            <person name="Briner A.E."/>
            <person name="Felis G.E."/>
            <person name="de Vos W.M."/>
            <person name="Barrangou R."/>
            <person name="Klaenhammer T.R."/>
            <person name="Caufield P.W."/>
            <person name="Cui Y."/>
            <person name="Zhang H."/>
            <person name="O'Toole P.W."/>
        </authorList>
    </citation>
    <scope>NUCLEOTIDE SEQUENCE [LARGE SCALE GENOMIC DNA]</scope>
    <source>
        <strain evidence="5 6">DSM 20190</strain>
    </source>
</reference>
<dbReference type="InterPro" id="IPR006047">
    <property type="entry name" value="GH13_cat_dom"/>
</dbReference>
<dbReference type="FunFam" id="3.20.20.80:FF:000064">
    <property type="entry name" value="Oligo-1,6-glucosidase"/>
    <property type="match status" value="1"/>
</dbReference>
<dbReference type="InterPro" id="IPR056300">
    <property type="entry name" value="SusG-like_C"/>
</dbReference>
<keyword evidence="2" id="KW-0378">Hydrolase</keyword>
<keyword evidence="3" id="KW-0326">Glycosidase</keyword>
<dbReference type="InterPro" id="IPR013780">
    <property type="entry name" value="Glyco_hydro_b"/>
</dbReference>
<dbReference type="PATRIC" id="fig|1123500.6.peg.292"/>
<accession>A0A0R2FYG2</accession>
<dbReference type="InParanoid" id="A0A0R2FYG2"/>
<evidence type="ECO:0000313" key="6">
    <source>
        <dbReference type="Proteomes" id="UP000051296"/>
    </source>
</evidence>
<name>A0A0R2FYG2_9LACO</name>
<dbReference type="CDD" id="cd11333">
    <property type="entry name" value="AmyAc_SI_OligoGlu_DGase"/>
    <property type="match status" value="1"/>
</dbReference>